<feature type="domain" description="Integron-associated effector binding protein" evidence="1">
    <location>
        <begin position="18"/>
        <end position="133"/>
    </location>
</feature>
<dbReference type="EMBL" id="JAPTGD010000002">
    <property type="protein sequence ID" value="MDU9693993.1"/>
    <property type="molecule type" value="Genomic_DNA"/>
</dbReference>
<sequence>MKLKILKSIRTNNFNDIYLEDKIQRIWREASIHFPKDKVATYGVYHKYSSNYKGDYTLSIAIADDSNTSETPLNIPDDINYEQFQVDLKDELGVINTWKKIWKLEESGELKRTYTYDFEKYDPNGKIEIFIAIA</sequence>
<proteinExistence type="predicted"/>
<protein>
    <submittedName>
        <fullName evidence="2">Effector binding domain-containing protein</fullName>
    </submittedName>
</protein>
<dbReference type="RefSeq" id="WP_316911210.1">
    <property type="nucleotide sequence ID" value="NZ_JAPTGD010000002.1"/>
</dbReference>
<evidence type="ECO:0000259" key="1">
    <source>
        <dbReference type="Pfam" id="PF14526"/>
    </source>
</evidence>
<reference evidence="2" key="2">
    <citation type="submission" date="2022-12" db="EMBL/GenBank/DDBJ databases">
        <authorList>
            <person name="Dechsakulwatana C."/>
            <person name="Rungsihiranrut A."/>
            <person name="Muangchinda C."/>
            <person name="Ningthoujam R."/>
            <person name="Klankeo P."/>
            <person name="Pinyakong O."/>
        </authorList>
    </citation>
    <scope>NUCLEOTIDE SEQUENCE</scope>
    <source>
        <strain evidence="2">TL01-2</strain>
    </source>
</reference>
<gene>
    <name evidence="2" type="ORF">O0Q50_22690</name>
</gene>
<evidence type="ECO:0000313" key="2">
    <source>
        <dbReference type="EMBL" id="MDU9693993.1"/>
    </source>
</evidence>
<dbReference type="InterPro" id="IPR011256">
    <property type="entry name" value="Reg_factor_effector_dom_sf"/>
</dbReference>
<dbReference type="Gene3D" id="3.20.80.10">
    <property type="entry name" value="Regulatory factor, effector binding domain"/>
    <property type="match status" value="1"/>
</dbReference>
<accession>A0AAX6NDJ3</accession>
<comment type="caution">
    <text evidence="2">The sequence shown here is derived from an EMBL/GenBank/DDBJ whole genome shotgun (WGS) entry which is preliminary data.</text>
</comment>
<dbReference type="PANTHER" id="PTHR36444:SF2">
    <property type="entry name" value="TRANSCRIPTIONAL REGULATOR PROTEIN YOBU-RELATED"/>
    <property type="match status" value="1"/>
</dbReference>
<dbReference type="Pfam" id="PF14526">
    <property type="entry name" value="Cass2"/>
    <property type="match status" value="1"/>
</dbReference>
<dbReference type="AlphaFoldDB" id="A0AAX6NDJ3"/>
<dbReference type="InterPro" id="IPR053182">
    <property type="entry name" value="YobU-like_regulator"/>
</dbReference>
<dbReference type="InterPro" id="IPR029441">
    <property type="entry name" value="Cass2"/>
</dbReference>
<name>A0AAX6NDJ3_PRIAR</name>
<dbReference type="Proteomes" id="UP001269400">
    <property type="component" value="Unassembled WGS sequence"/>
</dbReference>
<dbReference type="PANTHER" id="PTHR36444">
    <property type="entry name" value="TRANSCRIPTIONAL REGULATOR PROTEIN YOBU-RELATED"/>
    <property type="match status" value="1"/>
</dbReference>
<reference evidence="2" key="1">
    <citation type="journal article" date="2022" name="J Environ Chem Eng">
        <title>Biodegradation of petroleum oil using a constructed nonpathogenic and heavy metal-tolerant bacterial consortium isolated from marine sponges.</title>
        <authorList>
            <person name="Dechsakulwatana C."/>
            <person name="Rungsihiranrut A."/>
            <person name="Muangchinda C."/>
            <person name="Ningthoujam R."/>
            <person name="Klankeo P."/>
            <person name="Pinyakong O."/>
        </authorList>
    </citation>
    <scope>NUCLEOTIDE SEQUENCE</scope>
    <source>
        <strain evidence="2">TL01-2</strain>
    </source>
</reference>
<organism evidence="2 3">
    <name type="scientific">Priestia aryabhattai</name>
    <name type="common">Bacillus aryabhattai</name>
    <dbReference type="NCBI Taxonomy" id="412384"/>
    <lineage>
        <taxon>Bacteria</taxon>
        <taxon>Bacillati</taxon>
        <taxon>Bacillota</taxon>
        <taxon>Bacilli</taxon>
        <taxon>Bacillales</taxon>
        <taxon>Bacillaceae</taxon>
        <taxon>Priestia</taxon>
    </lineage>
</organism>
<evidence type="ECO:0000313" key="3">
    <source>
        <dbReference type="Proteomes" id="UP001269400"/>
    </source>
</evidence>